<keyword evidence="6 7" id="KW-0472">Membrane</keyword>
<dbReference type="GO" id="GO:0033281">
    <property type="term" value="C:TAT protein transport complex"/>
    <property type="evidence" value="ECO:0007669"/>
    <property type="project" value="UniProtKB-UniRule"/>
</dbReference>
<evidence type="ECO:0000256" key="5">
    <source>
        <dbReference type="ARBA" id="ARBA00023010"/>
    </source>
</evidence>
<proteinExistence type="inferred from homology"/>
<dbReference type="PANTHER" id="PTHR30371:SF0">
    <property type="entry name" value="SEC-INDEPENDENT PROTEIN TRANSLOCASE PROTEIN TATC, CHLOROPLASTIC-RELATED"/>
    <property type="match status" value="1"/>
</dbReference>
<dbReference type="Pfam" id="PF00902">
    <property type="entry name" value="TatC"/>
    <property type="match status" value="1"/>
</dbReference>
<evidence type="ECO:0000256" key="8">
    <source>
        <dbReference type="SAM" id="MobiDB-lite"/>
    </source>
</evidence>
<keyword evidence="5 7" id="KW-0811">Translocation</keyword>
<keyword evidence="4 7" id="KW-1133">Transmembrane helix</keyword>
<feature type="region of interest" description="Disordered" evidence="8">
    <location>
        <begin position="282"/>
        <end position="328"/>
    </location>
</feature>
<evidence type="ECO:0000256" key="3">
    <source>
        <dbReference type="ARBA" id="ARBA00022927"/>
    </source>
</evidence>
<dbReference type="GO" id="GO:0009977">
    <property type="term" value="F:proton motive force dependent protein transmembrane transporter activity"/>
    <property type="evidence" value="ECO:0007669"/>
    <property type="project" value="TreeGrafter"/>
</dbReference>
<dbReference type="STRING" id="1137991.SAMN05660642_00891"/>
<comment type="function">
    <text evidence="7">Part of the twin-arginine translocation (Tat) system that transports large folded proteins containing a characteristic twin-arginine motif in their signal peptide across membranes. Together with TatB, TatC is part of a receptor directly interacting with Tat signal peptides.</text>
</comment>
<comment type="similarity">
    <text evidence="7">Belongs to the TatC family.</text>
</comment>
<evidence type="ECO:0000313" key="9">
    <source>
        <dbReference type="EMBL" id="SDL81443.1"/>
    </source>
</evidence>
<feature type="transmembrane region" description="Helical" evidence="7">
    <location>
        <begin position="134"/>
        <end position="160"/>
    </location>
</feature>
<accession>A0A1G9N4X9</accession>
<dbReference type="NCBIfam" id="TIGR00945">
    <property type="entry name" value="tatC"/>
    <property type="match status" value="1"/>
</dbReference>
<dbReference type="AlphaFoldDB" id="A0A1G9N4X9"/>
<evidence type="ECO:0000256" key="7">
    <source>
        <dbReference type="HAMAP-Rule" id="MF_00902"/>
    </source>
</evidence>
<dbReference type="GO" id="GO:0043953">
    <property type="term" value="P:protein transport by the Tat complex"/>
    <property type="evidence" value="ECO:0007669"/>
    <property type="project" value="UniProtKB-UniRule"/>
</dbReference>
<dbReference type="HAMAP" id="MF_00902">
    <property type="entry name" value="TatC"/>
    <property type="match status" value="1"/>
</dbReference>
<feature type="transmembrane region" description="Helical" evidence="7">
    <location>
        <begin position="37"/>
        <end position="55"/>
    </location>
</feature>
<keyword evidence="7" id="KW-0813">Transport</keyword>
<dbReference type="OrthoDB" id="9777044at2"/>
<feature type="transmembrane region" description="Helical" evidence="7">
    <location>
        <begin position="180"/>
        <end position="206"/>
    </location>
</feature>
<dbReference type="EMBL" id="FNHE01000002">
    <property type="protein sequence ID" value="SDL81443.1"/>
    <property type="molecule type" value="Genomic_DNA"/>
</dbReference>
<comment type="subcellular location">
    <subcellularLocation>
        <location evidence="7">Cell membrane</location>
        <topology evidence="7">Multi-pass membrane protein</topology>
    </subcellularLocation>
    <subcellularLocation>
        <location evidence="1">Membrane</location>
        <topology evidence="1">Multi-pass membrane protein</topology>
    </subcellularLocation>
</comment>
<sequence length="328" mass="35503">MSDPARRSGLRRRRRPPRDPAATMTLVAHLTELRNRVAKALLALLVATAVAFWWYEHGLGDFIRAPYCGLPAELRYGGSADGGCGLLITDVFGGVFIRLKVSLLAGAVLSAPIWLYQLWAFITPGLKRNEKRYGFGFVAVSTTLFALGAVLAYVSLSAGLELLLGLAGEGTVIALTAPDYIGFMLSLLVAFGVSFEVPLVAVALNLVGVLSYQVLRGARRWIFFLTIVFAAFVTPTQDPFTMLLMAGPMIVLFELAIQVARFVDRRRAKRDAVQHFHDLSDDEASPLDAAPSALDATPSALDGQPAPYDDLRREDDAAPLDGPARSRG</sequence>
<feature type="transmembrane region" description="Helical" evidence="7">
    <location>
        <begin position="101"/>
        <end position="122"/>
    </location>
</feature>
<organism evidence="9 10">
    <name type="scientific">Geodermatophilus siccatus</name>
    <dbReference type="NCBI Taxonomy" id="1137991"/>
    <lineage>
        <taxon>Bacteria</taxon>
        <taxon>Bacillati</taxon>
        <taxon>Actinomycetota</taxon>
        <taxon>Actinomycetes</taxon>
        <taxon>Geodermatophilales</taxon>
        <taxon>Geodermatophilaceae</taxon>
        <taxon>Geodermatophilus</taxon>
    </lineage>
</organism>
<dbReference type="PANTHER" id="PTHR30371">
    <property type="entry name" value="SEC-INDEPENDENT PROTEIN TRANSLOCASE PROTEIN TATC"/>
    <property type="match status" value="1"/>
</dbReference>
<dbReference type="PROSITE" id="PS01218">
    <property type="entry name" value="TATC"/>
    <property type="match status" value="1"/>
</dbReference>
<name>A0A1G9N4X9_9ACTN</name>
<feature type="transmembrane region" description="Helical" evidence="7">
    <location>
        <begin position="218"/>
        <end position="234"/>
    </location>
</feature>
<evidence type="ECO:0000256" key="6">
    <source>
        <dbReference type="ARBA" id="ARBA00023136"/>
    </source>
</evidence>
<reference evidence="10" key="1">
    <citation type="submission" date="2016-10" db="EMBL/GenBank/DDBJ databases">
        <authorList>
            <person name="Varghese N."/>
            <person name="Submissions S."/>
        </authorList>
    </citation>
    <scope>NUCLEOTIDE SEQUENCE [LARGE SCALE GENOMIC DNA]</scope>
    <source>
        <strain evidence="10">DSM 45419</strain>
    </source>
</reference>
<keyword evidence="2 7" id="KW-0812">Transmembrane</keyword>
<comment type="subunit">
    <text evidence="7">The Tat system comprises two distinct complexes: a TatABC complex, containing multiple copies of TatA, TatB and TatC subunits, and a separate TatA complex, containing only TatA subunits. Substrates initially bind to the TatABC complex, which probably triggers association of the separate TatA complex to form the active translocon.</text>
</comment>
<gene>
    <name evidence="7" type="primary">tatC</name>
    <name evidence="9" type="ORF">SAMN05660642_00891</name>
</gene>
<dbReference type="RefSeq" id="WP_091214339.1">
    <property type="nucleotide sequence ID" value="NZ_FNHE01000002.1"/>
</dbReference>
<dbReference type="GO" id="GO:0065002">
    <property type="term" value="P:intracellular protein transmembrane transport"/>
    <property type="evidence" value="ECO:0007669"/>
    <property type="project" value="TreeGrafter"/>
</dbReference>
<protein>
    <recommendedName>
        <fullName evidence="7">Sec-independent protein translocase protein TatC</fullName>
    </recommendedName>
</protein>
<dbReference type="Proteomes" id="UP000198680">
    <property type="component" value="Unassembled WGS sequence"/>
</dbReference>
<evidence type="ECO:0000256" key="1">
    <source>
        <dbReference type="ARBA" id="ARBA00004141"/>
    </source>
</evidence>
<keyword evidence="7" id="KW-1003">Cell membrane</keyword>
<feature type="transmembrane region" description="Helical" evidence="7">
    <location>
        <begin position="240"/>
        <end position="260"/>
    </location>
</feature>
<evidence type="ECO:0000313" key="10">
    <source>
        <dbReference type="Proteomes" id="UP000198680"/>
    </source>
</evidence>
<keyword evidence="10" id="KW-1185">Reference proteome</keyword>
<evidence type="ECO:0000256" key="4">
    <source>
        <dbReference type="ARBA" id="ARBA00022989"/>
    </source>
</evidence>
<keyword evidence="3 7" id="KW-0653">Protein transport</keyword>
<dbReference type="InterPro" id="IPR019820">
    <property type="entry name" value="Sec-indep_translocase_CS"/>
</dbReference>
<dbReference type="PRINTS" id="PR01840">
    <property type="entry name" value="TATCFAMILY"/>
</dbReference>
<dbReference type="InterPro" id="IPR002033">
    <property type="entry name" value="TatC"/>
</dbReference>
<evidence type="ECO:0000256" key="2">
    <source>
        <dbReference type="ARBA" id="ARBA00022692"/>
    </source>
</evidence>